<evidence type="ECO:0000313" key="3">
    <source>
        <dbReference type="Proteomes" id="UP001291623"/>
    </source>
</evidence>
<comment type="caution">
    <text evidence="2">The sequence shown here is derived from an EMBL/GenBank/DDBJ whole genome shotgun (WGS) entry which is preliminary data.</text>
</comment>
<dbReference type="EMBL" id="JAVYJV010000015">
    <property type="protein sequence ID" value="KAK4352727.1"/>
    <property type="molecule type" value="Genomic_DNA"/>
</dbReference>
<reference evidence="2" key="1">
    <citation type="submission" date="2023-12" db="EMBL/GenBank/DDBJ databases">
        <title>Genome assembly of Anisodus tanguticus.</title>
        <authorList>
            <person name="Wang Y.-J."/>
        </authorList>
    </citation>
    <scope>NUCLEOTIDE SEQUENCE</scope>
    <source>
        <strain evidence="2">KB-2021</strain>
        <tissue evidence="2">Leaf</tissue>
    </source>
</reference>
<evidence type="ECO:0008006" key="4">
    <source>
        <dbReference type="Google" id="ProtNLM"/>
    </source>
</evidence>
<keyword evidence="3" id="KW-1185">Reference proteome</keyword>
<organism evidence="2 3">
    <name type="scientific">Anisodus tanguticus</name>
    <dbReference type="NCBI Taxonomy" id="243964"/>
    <lineage>
        <taxon>Eukaryota</taxon>
        <taxon>Viridiplantae</taxon>
        <taxon>Streptophyta</taxon>
        <taxon>Embryophyta</taxon>
        <taxon>Tracheophyta</taxon>
        <taxon>Spermatophyta</taxon>
        <taxon>Magnoliopsida</taxon>
        <taxon>eudicotyledons</taxon>
        <taxon>Gunneridae</taxon>
        <taxon>Pentapetalae</taxon>
        <taxon>asterids</taxon>
        <taxon>lamiids</taxon>
        <taxon>Solanales</taxon>
        <taxon>Solanaceae</taxon>
        <taxon>Solanoideae</taxon>
        <taxon>Hyoscyameae</taxon>
        <taxon>Anisodus</taxon>
    </lineage>
</organism>
<dbReference type="PANTHER" id="PTHR36312">
    <property type="entry name" value="THIONIN-LIKE PROTEIN 1"/>
    <property type="match status" value="1"/>
</dbReference>
<evidence type="ECO:0000313" key="2">
    <source>
        <dbReference type="EMBL" id="KAK4352727.1"/>
    </source>
</evidence>
<sequence>MEGKEPNKVFVVTSLLMFIIFVEGSMAVGDYGSCLIDCIKDNVLDCLFQPETCIPTCAAKCAIQTPSPPTASANYACNIGCTLSQCKNFMMLNDGKMLGECMASCSDKYCAKHKGSS</sequence>
<protein>
    <recommendedName>
        <fullName evidence="4">Thionin-like protein 2</fullName>
    </recommendedName>
</protein>
<keyword evidence="1" id="KW-0732">Signal</keyword>
<accession>A0AAE1RL57</accession>
<evidence type="ECO:0000256" key="1">
    <source>
        <dbReference type="SAM" id="SignalP"/>
    </source>
</evidence>
<dbReference type="InterPro" id="IPR038975">
    <property type="entry name" value="THNL"/>
</dbReference>
<feature type="signal peptide" evidence="1">
    <location>
        <begin position="1"/>
        <end position="27"/>
    </location>
</feature>
<name>A0AAE1RL57_9SOLA</name>
<dbReference type="AlphaFoldDB" id="A0AAE1RL57"/>
<feature type="chain" id="PRO_5042232380" description="Thionin-like protein 2" evidence="1">
    <location>
        <begin position="28"/>
        <end position="117"/>
    </location>
</feature>
<gene>
    <name evidence="2" type="ORF">RND71_028245</name>
</gene>
<proteinExistence type="predicted"/>
<dbReference type="PANTHER" id="PTHR36312:SF14">
    <property type="entry name" value="THIONIN-LIKE PROTEIN"/>
    <property type="match status" value="1"/>
</dbReference>
<dbReference type="Proteomes" id="UP001291623">
    <property type="component" value="Unassembled WGS sequence"/>
</dbReference>